<dbReference type="VEuPathDB" id="FungiDB:DNF11_0594"/>
<evidence type="ECO:0000259" key="3">
    <source>
        <dbReference type="Pfam" id="PF09090"/>
    </source>
</evidence>
<sequence>MVYDDRGQWDMKPEPPRHDGNRGWYRNRGGSRGQRRGDSRHGPSSGAYGPMDRGRMQQIEATRQIHQSLFHLGSDEGFQSAVEIPKVCAWLETQALEFPVAVLSAFRIMATEQPQKTALTAAMIAHLVLKPGAHSTESGKASLGMRVMEHLIHMFGQDVDAHYWRNARLVLHVFVALAPLGVVSSASLRRTIKAFVDVLSSDGVSRDVADPAADCVIEAMCRGGTDLIQPEPGALEALPSAREEMDAIVDGITLYGSQRSNAAMQLISPFRLDEPHDFLDQDGFMDRVRALQSLKEHGYVRPAFLPSACDLLSVDVSPATSTAPAEQRTAHLPDLHVAPIRSTAYDELDDDLLAPPKRLQTGKGTHETVRVRTGAPSLDAAARWFGSSVPAIGSVEGVVLRGIVQDIIDLYVINRKECAHVLLTLPQWLRRGTFGGKIPPHIGIFGDEPEPEVSVEWMLEDVLLEGALSTMLLLPRPPQLELYYSSLMREIVTLAPQQIAPSIGRTIRRFYVASADGVVRAEVLRRVADWFSVHLSNFKFTWAWNEWADDMTRAWAHPRPALARRIVELEVRLAYYDRIKGTLPPDMEAYILPPFEPSPNFVYNRPSHSYHGMAEQLFQSIKAKASVHVVQADLQSFQQSILAPATDVPDADDTHHVDSPAEAERVARDVGIQTLLFAGSRSFSHLLNVIERYHELLRALSQSPEARVSILHSTCVFWTHSPQWFLIVCDKLLQYRIVEPLDVVTFVFSEPSGDAVMEEASPFDVALHAPEWGNRTHRDWSSFHWWAVLRLTMDKVIGRVNQLSRRVQDLRRVQAAPEAAASDTAQRHAPATLDEAQVHLDAVQLEQRKVLVTILSKLVSHIQEHGGNTSLSDETDSSGWQSWWVREWYHAFVAVYYDVIAANRETILANVFASAGTDDTCAVLFEQACALAQTA</sequence>
<feature type="compositionally biased region" description="Basic and acidic residues" evidence="1">
    <location>
        <begin position="1"/>
        <end position="21"/>
    </location>
</feature>
<dbReference type="OrthoDB" id="10252707at2759"/>
<dbReference type="GO" id="GO:0005846">
    <property type="term" value="C:nuclear cap binding complex"/>
    <property type="evidence" value="ECO:0007669"/>
    <property type="project" value="InterPro"/>
</dbReference>
<dbReference type="GO" id="GO:0000184">
    <property type="term" value="P:nuclear-transcribed mRNA catabolic process, nonsense-mediated decay"/>
    <property type="evidence" value="ECO:0007669"/>
    <property type="project" value="TreeGrafter"/>
</dbReference>
<dbReference type="Pfam" id="PF09090">
    <property type="entry name" value="MIF4G_like_2"/>
    <property type="match status" value="1"/>
</dbReference>
<dbReference type="AlphaFoldDB" id="A0A3G2S0Q9"/>
<organism evidence="4 5">
    <name type="scientific">Malassezia restricta (strain ATCC 96810 / NBRC 103918 / CBS 7877)</name>
    <name type="common">Seborrheic dermatitis infection agent</name>
    <dbReference type="NCBI Taxonomy" id="425264"/>
    <lineage>
        <taxon>Eukaryota</taxon>
        <taxon>Fungi</taxon>
        <taxon>Dikarya</taxon>
        <taxon>Basidiomycota</taxon>
        <taxon>Ustilaginomycotina</taxon>
        <taxon>Malasseziomycetes</taxon>
        <taxon>Malasseziales</taxon>
        <taxon>Malasseziaceae</taxon>
        <taxon>Malassezia</taxon>
    </lineage>
</organism>
<keyword evidence="5" id="KW-1185">Reference proteome</keyword>
<dbReference type="Gene3D" id="1.25.40.180">
    <property type="match status" value="3"/>
</dbReference>
<dbReference type="Proteomes" id="UP000269793">
    <property type="component" value="Chromosome I"/>
</dbReference>
<dbReference type="STRING" id="425264.A0A3G2S0Q9"/>
<dbReference type="Pfam" id="PF09088">
    <property type="entry name" value="MIF4G_like"/>
    <property type="match status" value="1"/>
</dbReference>
<dbReference type="GO" id="GO:0005634">
    <property type="term" value="C:nucleus"/>
    <property type="evidence" value="ECO:0007669"/>
    <property type="project" value="TreeGrafter"/>
</dbReference>
<protein>
    <submittedName>
        <fullName evidence="4">Nuclear cap-binding protein subunit 1</fullName>
    </submittedName>
</protein>
<evidence type="ECO:0000313" key="4">
    <source>
        <dbReference type="EMBL" id="AYO41544.1"/>
    </source>
</evidence>
<accession>A0A3G2S0Q9</accession>
<gene>
    <name evidence="4" type="primary">Cbp80</name>
    <name evidence="4" type="ORF">DNF11_0594</name>
</gene>
<evidence type="ECO:0000256" key="1">
    <source>
        <dbReference type="SAM" id="MobiDB-lite"/>
    </source>
</evidence>
<dbReference type="GO" id="GO:0006406">
    <property type="term" value="P:mRNA export from nucleus"/>
    <property type="evidence" value="ECO:0007669"/>
    <property type="project" value="InterPro"/>
</dbReference>
<reference evidence="4 5" key="1">
    <citation type="submission" date="2018-10" db="EMBL/GenBank/DDBJ databases">
        <title>Complete genome sequence of Malassezia restricta CBS 7877.</title>
        <authorList>
            <person name="Morand S.C."/>
            <person name="Bertignac M."/>
            <person name="Iltis A."/>
            <person name="Kolder I."/>
            <person name="Pirovano W."/>
            <person name="Jourdain R."/>
            <person name="Clavaud C."/>
        </authorList>
    </citation>
    <scope>NUCLEOTIDE SEQUENCE [LARGE SCALE GENOMIC DNA]</scope>
    <source>
        <strain evidence="4 5">CBS 7877</strain>
    </source>
</reference>
<dbReference type="GO" id="GO:0000339">
    <property type="term" value="F:RNA cap binding"/>
    <property type="evidence" value="ECO:0007669"/>
    <property type="project" value="InterPro"/>
</dbReference>
<evidence type="ECO:0000313" key="5">
    <source>
        <dbReference type="Proteomes" id="UP000269793"/>
    </source>
</evidence>
<feature type="domain" description="MIF4G-like type 2" evidence="3">
    <location>
        <begin position="601"/>
        <end position="900"/>
    </location>
</feature>
<dbReference type="InterPro" id="IPR015172">
    <property type="entry name" value="MIF4G-like_typ-1"/>
</dbReference>
<dbReference type="InterPro" id="IPR015174">
    <property type="entry name" value="MIF4G-like_typ-2"/>
</dbReference>
<evidence type="ECO:0000259" key="2">
    <source>
        <dbReference type="Pfam" id="PF09088"/>
    </source>
</evidence>
<name>A0A3G2S0Q9_MALR7</name>
<dbReference type="InterPro" id="IPR027159">
    <property type="entry name" value="CBP80"/>
</dbReference>
<dbReference type="GO" id="GO:0003729">
    <property type="term" value="F:mRNA binding"/>
    <property type="evidence" value="ECO:0007669"/>
    <property type="project" value="TreeGrafter"/>
</dbReference>
<proteinExistence type="predicted"/>
<feature type="domain" description="MIF4G-like type 1" evidence="2">
    <location>
        <begin position="390"/>
        <end position="584"/>
    </location>
</feature>
<feature type="region of interest" description="Disordered" evidence="1">
    <location>
        <begin position="1"/>
        <end position="52"/>
    </location>
</feature>
<dbReference type="SUPFAM" id="SSF48371">
    <property type="entry name" value="ARM repeat"/>
    <property type="match status" value="3"/>
</dbReference>
<dbReference type="EMBL" id="CP033148">
    <property type="protein sequence ID" value="AYO41544.1"/>
    <property type="molecule type" value="Genomic_DNA"/>
</dbReference>
<dbReference type="PANTHER" id="PTHR12412:SF2">
    <property type="entry name" value="NUCLEAR CAP-BINDING PROTEIN SUBUNIT 1"/>
    <property type="match status" value="1"/>
</dbReference>
<dbReference type="PANTHER" id="PTHR12412">
    <property type="entry name" value="CAP BINDING PROTEIN"/>
    <property type="match status" value="1"/>
</dbReference>
<dbReference type="InterPro" id="IPR016024">
    <property type="entry name" value="ARM-type_fold"/>
</dbReference>